<name>A0ABV9LX35_9ALTE</name>
<evidence type="ECO:0000313" key="1">
    <source>
        <dbReference type="EMBL" id="MFC4701032.1"/>
    </source>
</evidence>
<reference evidence="2" key="1">
    <citation type="journal article" date="2019" name="Int. J. Syst. Evol. Microbiol.">
        <title>The Global Catalogue of Microorganisms (GCM) 10K type strain sequencing project: providing services to taxonomists for standard genome sequencing and annotation.</title>
        <authorList>
            <consortium name="The Broad Institute Genomics Platform"/>
            <consortium name="The Broad Institute Genome Sequencing Center for Infectious Disease"/>
            <person name="Wu L."/>
            <person name="Ma J."/>
        </authorList>
    </citation>
    <scope>NUCLEOTIDE SEQUENCE [LARGE SCALE GENOMIC DNA]</scope>
    <source>
        <strain evidence="2">KACC 12507</strain>
    </source>
</reference>
<gene>
    <name evidence="1" type="ORF">ACFO4O_12740</name>
</gene>
<accession>A0ABV9LX35</accession>
<evidence type="ECO:0000313" key="2">
    <source>
        <dbReference type="Proteomes" id="UP001595897"/>
    </source>
</evidence>
<proteinExistence type="predicted"/>
<sequence>MKNILSGKKKQTTNSETAAVAKKHPDIEYHIDAVNPQLIAGWVCRKHGEEFKSCKLALRINGKDIKDMTSNMPREDLAKLGYGDGLHGFEASLNWQKFEVGHNELELIVDDTLSSIHEFTLSQKEMMVAMSDHICRHVDESMMQLMRNLADTLDNRN</sequence>
<dbReference type="RefSeq" id="WP_382409114.1">
    <property type="nucleotide sequence ID" value="NZ_JBHSGU010000005.1"/>
</dbReference>
<dbReference type="Proteomes" id="UP001595897">
    <property type="component" value="Unassembled WGS sequence"/>
</dbReference>
<keyword evidence="2" id="KW-1185">Reference proteome</keyword>
<dbReference type="EMBL" id="JBHSGU010000005">
    <property type="protein sequence ID" value="MFC4701032.1"/>
    <property type="molecule type" value="Genomic_DNA"/>
</dbReference>
<organism evidence="1 2">
    <name type="scientific">Glaciecola siphonariae</name>
    <dbReference type="NCBI Taxonomy" id="521012"/>
    <lineage>
        <taxon>Bacteria</taxon>
        <taxon>Pseudomonadati</taxon>
        <taxon>Pseudomonadota</taxon>
        <taxon>Gammaproteobacteria</taxon>
        <taxon>Alteromonadales</taxon>
        <taxon>Alteromonadaceae</taxon>
        <taxon>Glaciecola</taxon>
    </lineage>
</organism>
<protein>
    <submittedName>
        <fullName evidence="1">Uncharacterized protein</fullName>
    </submittedName>
</protein>
<comment type="caution">
    <text evidence="1">The sequence shown here is derived from an EMBL/GenBank/DDBJ whole genome shotgun (WGS) entry which is preliminary data.</text>
</comment>